<proteinExistence type="predicted"/>
<sequence>MVTQPRSFSITGTYGDQIVEITHFNAYVERAITILRDVDPNQITTGIVVEADGTTRHVPTKVVQQDGQYYAMINSLTNSTYASFGIQ</sequence>
<name>A0ABU0L3L8_9BACL</name>
<accession>A0ABU0L3L8</accession>
<evidence type="ECO:0000313" key="2">
    <source>
        <dbReference type="Proteomes" id="UP001242811"/>
    </source>
</evidence>
<comment type="caution">
    <text evidence="1">The sequence shown here is derived from an EMBL/GenBank/DDBJ whole genome shotgun (WGS) entry which is preliminary data.</text>
</comment>
<evidence type="ECO:0000313" key="1">
    <source>
        <dbReference type="EMBL" id="MDQ0495884.1"/>
    </source>
</evidence>
<keyword evidence="2" id="KW-1185">Reference proteome</keyword>
<gene>
    <name evidence="1" type="ORF">QOZ95_004067</name>
</gene>
<reference evidence="1 2" key="1">
    <citation type="submission" date="2023-07" db="EMBL/GenBank/DDBJ databases">
        <title>Genomic Encyclopedia of Type Strains, Phase IV (KMG-IV): sequencing the most valuable type-strain genomes for metagenomic binning, comparative biology and taxonomic classification.</title>
        <authorList>
            <person name="Goeker M."/>
        </authorList>
    </citation>
    <scope>NUCLEOTIDE SEQUENCE [LARGE SCALE GENOMIC DNA]</scope>
    <source>
        <strain evidence="1 2">DSM 14914</strain>
    </source>
</reference>
<dbReference type="RefSeq" id="WP_152380235.1">
    <property type="nucleotide sequence ID" value="NZ_CP045298.1"/>
</dbReference>
<dbReference type="EMBL" id="JAUSWA010000028">
    <property type="protein sequence ID" value="MDQ0495884.1"/>
    <property type="molecule type" value="Genomic_DNA"/>
</dbReference>
<organism evidence="1 2">
    <name type="scientific">Paenibacillus brasilensis</name>
    <dbReference type="NCBI Taxonomy" id="128574"/>
    <lineage>
        <taxon>Bacteria</taxon>
        <taxon>Bacillati</taxon>
        <taxon>Bacillota</taxon>
        <taxon>Bacilli</taxon>
        <taxon>Bacillales</taxon>
        <taxon>Paenibacillaceae</taxon>
        <taxon>Paenibacillus</taxon>
    </lineage>
</organism>
<dbReference type="Proteomes" id="UP001242811">
    <property type="component" value="Unassembled WGS sequence"/>
</dbReference>
<protein>
    <submittedName>
        <fullName evidence="1">Uncharacterized protein</fullName>
    </submittedName>
</protein>